<dbReference type="EMBL" id="PXOG01000276">
    <property type="protein sequence ID" value="RGP63161.1"/>
    <property type="molecule type" value="Genomic_DNA"/>
</dbReference>
<gene>
    <name evidence="2" type="ORF">FLONG3_10022</name>
</gene>
<keyword evidence="3" id="KW-1185">Reference proteome</keyword>
<dbReference type="OrthoDB" id="5088814at2759"/>
<evidence type="ECO:0000313" key="2">
    <source>
        <dbReference type="EMBL" id="RGP63161.1"/>
    </source>
</evidence>
<feature type="compositionally biased region" description="Basic and acidic residues" evidence="1">
    <location>
        <begin position="8"/>
        <end position="18"/>
    </location>
</feature>
<protein>
    <submittedName>
        <fullName evidence="2">Uncharacterized protein</fullName>
    </submittedName>
</protein>
<comment type="caution">
    <text evidence="2">The sequence shown here is derived from an EMBL/GenBank/DDBJ whole genome shotgun (WGS) entry which is preliminary data.</text>
</comment>
<sequence length="215" mass="24310">MNPPSDPGKGHPDNETLHPRTITAQRPALHVRQTRHLTSASREISQLPESLPQMQPPETNGRAYLKQEHQNTFTYQGMQEYAPSTLWAYQGSHGPQQYDDPSDAQDRVTLPGHHHPSDDPHRRTASFVGFWQQYNTGTRYAPYADNAEQRGVTYAAGTITRFETQYGAYPNVTAQGIKQVGTSWPYPQRINPDYCDYPPTVEYASHNGNSSRPRC</sequence>
<dbReference type="AlphaFoldDB" id="A0A395RST3"/>
<evidence type="ECO:0000256" key="1">
    <source>
        <dbReference type="SAM" id="MobiDB-lite"/>
    </source>
</evidence>
<feature type="region of interest" description="Disordered" evidence="1">
    <location>
        <begin position="89"/>
        <end position="123"/>
    </location>
</feature>
<dbReference type="Proteomes" id="UP000266234">
    <property type="component" value="Unassembled WGS sequence"/>
</dbReference>
<feature type="compositionally biased region" description="Polar residues" evidence="1">
    <location>
        <begin position="36"/>
        <end position="58"/>
    </location>
</feature>
<organism evidence="2 3">
    <name type="scientific">Fusarium longipes</name>
    <dbReference type="NCBI Taxonomy" id="694270"/>
    <lineage>
        <taxon>Eukaryota</taxon>
        <taxon>Fungi</taxon>
        <taxon>Dikarya</taxon>
        <taxon>Ascomycota</taxon>
        <taxon>Pezizomycotina</taxon>
        <taxon>Sordariomycetes</taxon>
        <taxon>Hypocreomycetidae</taxon>
        <taxon>Hypocreales</taxon>
        <taxon>Nectriaceae</taxon>
        <taxon>Fusarium</taxon>
    </lineage>
</organism>
<name>A0A395RST3_9HYPO</name>
<feature type="region of interest" description="Disordered" evidence="1">
    <location>
        <begin position="1"/>
        <end position="59"/>
    </location>
</feature>
<proteinExistence type="predicted"/>
<accession>A0A395RST3</accession>
<reference evidence="2 3" key="1">
    <citation type="journal article" date="2018" name="PLoS Pathog.">
        <title>Evolution of structural diversity of trichothecenes, a family of toxins produced by plant pathogenic and entomopathogenic fungi.</title>
        <authorList>
            <person name="Proctor R.H."/>
            <person name="McCormick S.P."/>
            <person name="Kim H.S."/>
            <person name="Cardoza R.E."/>
            <person name="Stanley A.M."/>
            <person name="Lindo L."/>
            <person name="Kelly A."/>
            <person name="Brown D.W."/>
            <person name="Lee T."/>
            <person name="Vaughan M.M."/>
            <person name="Alexander N.J."/>
            <person name="Busman M."/>
            <person name="Gutierrez S."/>
        </authorList>
    </citation>
    <scope>NUCLEOTIDE SEQUENCE [LARGE SCALE GENOMIC DNA]</scope>
    <source>
        <strain evidence="2 3">NRRL 20695</strain>
    </source>
</reference>
<evidence type="ECO:0000313" key="3">
    <source>
        <dbReference type="Proteomes" id="UP000266234"/>
    </source>
</evidence>